<dbReference type="KEGG" id="ccal:113465222"/>
<dbReference type="PANTHER" id="PTHR10290">
    <property type="entry name" value="DNA TOPOISOMERASE I"/>
    <property type="match status" value="1"/>
</dbReference>
<dbReference type="SMART" id="SM00435">
    <property type="entry name" value="TOPEUc"/>
    <property type="match status" value="1"/>
</dbReference>
<proteinExistence type="predicted"/>
<evidence type="ECO:0000313" key="4">
    <source>
        <dbReference type="Proteomes" id="UP000694925"/>
    </source>
</evidence>
<dbReference type="AlphaFoldDB" id="A0AAJ7SC36"/>
<sequence length="139" mass="15970">FMEGKSPTDDLFDRLNTRIMNKHLNELMEGLTAKVFRIYNASWTLQQQLDKLTNPDDTEAEKILSYNRANQAVTILCNHQRSVPKTHAKSMENLKAKIESKKEAIAEAEQAVKDANHEAKHGSVREKVVYEKKKKTLFV</sequence>
<feature type="non-terminal residue" evidence="5">
    <location>
        <position position="1"/>
    </location>
</feature>
<name>A0AAJ7SC36_9HYME</name>
<dbReference type="GO" id="GO:0006265">
    <property type="term" value="P:DNA topological change"/>
    <property type="evidence" value="ECO:0007669"/>
    <property type="project" value="InterPro"/>
</dbReference>
<keyword evidence="4" id="KW-1185">Reference proteome</keyword>
<dbReference type="GO" id="GO:0005730">
    <property type="term" value="C:nucleolus"/>
    <property type="evidence" value="ECO:0007669"/>
    <property type="project" value="TreeGrafter"/>
</dbReference>
<gene>
    <name evidence="5" type="primary">LOC113465222</name>
</gene>
<keyword evidence="1" id="KW-0238">DNA-binding</keyword>
<dbReference type="GO" id="GO:0006260">
    <property type="term" value="P:DNA replication"/>
    <property type="evidence" value="ECO:0007669"/>
    <property type="project" value="TreeGrafter"/>
</dbReference>
<dbReference type="Pfam" id="PF01028">
    <property type="entry name" value="Topoisom_I"/>
    <property type="match status" value="1"/>
</dbReference>
<comment type="caution">
    <text evidence="1">Lacks conserved residue(s) required for the propagation of feature annotation.</text>
</comment>
<dbReference type="PANTHER" id="PTHR10290:SF3">
    <property type="entry name" value="DNA TOPOISOMERASE 1"/>
    <property type="match status" value="1"/>
</dbReference>
<dbReference type="Gene3D" id="1.10.132.10">
    <property type="match status" value="1"/>
</dbReference>
<dbReference type="RefSeq" id="XP_026675363.1">
    <property type="nucleotide sequence ID" value="XM_026819562.1"/>
</dbReference>
<keyword evidence="2" id="KW-0175">Coiled coil</keyword>
<evidence type="ECO:0000259" key="3">
    <source>
        <dbReference type="SMART" id="SM00435"/>
    </source>
</evidence>
<evidence type="ECO:0000256" key="2">
    <source>
        <dbReference type="SAM" id="Coils"/>
    </source>
</evidence>
<dbReference type="GeneID" id="113465222"/>
<evidence type="ECO:0000256" key="1">
    <source>
        <dbReference type="PROSITE-ProRule" id="PRU01382"/>
    </source>
</evidence>
<dbReference type="GO" id="GO:0003677">
    <property type="term" value="F:DNA binding"/>
    <property type="evidence" value="ECO:0007669"/>
    <property type="project" value="UniProtKB-UniRule"/>
</dbReference>
<feature type="coiled-coil region" evidence="2">
    <location>
        <begin position="88"/>
        <end position="118"/>
    </location>
</feature>
<dbReference type="InterPro" id="IPR014727">
    <property type="entry name" value="TopoI_cat_a/b-sub_euk"/>
</dbReference>
<accession>A0AAJ7SC36</accession>
<dbReference type="Proteomes" id="UP000694925">
    <property type="component" value="Unplaced"/>
</dbReference>
<dbReference type="GO" id="GO:0007059">
    <property type="term" value="P:chromosome segregation"/>
    <property type="evidence" value="ECO:0007669"/>
    <property type="project" value="TreeGrafter"/>
</dbReference>
<dbReference type="SUPFAM" id="SSF56349">
    <property type="entry name" value="DNA breaking-rejoining enzymes"/>
    <property type="match status" value="1"/>
</dbReference>
<dbReference type="InterPro" id="IPR051062">
    <property type="entry name" value="Topoisomerase_IB"/>
</dbReference>
<dbReference type="InterPro" id="IPR013500">
    <property type="entry name" value="TopoI_cat_euk"/>
</dbReference>
<dbReference type="GO" id="GO:0005694">
    <property type="term" value="C:chromosome"/>
    <property type="evidence" value="ECO:0007669"/>
    <property type="project" value="InterPro"/>
</dbReference>
<organism evidence="4 5">
    <name type="scientific">Ceratina calcarata</name>
    <dbReference type="NCBI Taxonomy" id="156304"/>
    <lineage>
        <taxon>Eukaryota</taxon>
        <taxon>Metazoa</taxon>
        <taxon>Ecdysozoa</taxon>
        <taxon>Arthropoda</taxon>
        <taxon>Hexapoda</taxon>
        <taxon>Insecta</taxon>
        <taxon>Pterygota</taxon>
        <taxon>Neoptera</taxon>
        <taxon>Endopterygota</taxon>
        <taxon>Hymenoptera</taxon>
        <taxon>Apocrita</taxon>
        <taxon>Aculeata</taxon>
        <taxon>Apoidea</taxon>
        <taxon>Anthophila</taxon>
        <taxon>Apidae</taxon>
        <taxon>Ceratina</taxon>
        <taxon>Zadontomerus</taxon>
    </lineage>
</organism>
<dbReference type="InterPro" id="IPR013499">
    <property type="entry name" value="TopoI_euk"/>
</dbReference>
<dbReference type="GO" id="GO:0003917">
    <property type="term" value="F:DNA topoisomerase type I (single strand cut, ATP-independent) activity"/>
    <property type="evidence" value="ECO:0007669"/>
    <property type="project" value="InterPro"/>
</dbReference>
<evidence type="ECO:0000313" key="5">
    <source>
        <dbReference type="RefSeq" id="XP_026675363.1"/>
    </source>
</evidence>
<protein>
    <submittedName>
        <fullName evidence="5">DNA topoisomerase I, mitochondrial-like</fullName>
    </submittedName>
</protein>
<dbReference type="Gene3D" id="3.90.15.10">
    <property type="entry name" value="Topoisomerase I, Chain A, domain 3"/>
    <property type="match status" value="1"/>
</dbReference>
<dbReference type="PROSITE" id="PS52038">
    <property type="entry name" value="TOPO_IB_2"/>
    <property type="match status" value="1"/>
</dbReference>
<dbReference type="InterPro" id="IPR011010">
    <property type="entry name" value="DNA_brk_join_enz"/>
</dbReference>
<feature type="domain" description="DNA topoisomerase I eukaryotic-type" evidence="3">
    <location>
        <begin position="1"/>
        <end position="135"/>
    </location>
</feature>
<dbReference type="InterPro" id="IPR014711">
    <property type="entry name" value="TopoI_cat_a-hlx-sub_euk"/>
</dbReference>
<reference evidence="5" key="1">
    <citation type="submission" date="2025-08" db="UniProtKB">
        <authorList>
            <consortium name="RefSeq"/>
        </authorList>
    </citation>
    <scope>IDENTIFICATION</scope>
    <source>
        <tissue evidence="5">Whole body</tissue>
    </source>
</reference>